<dbReference type="InterPro" id="IPR036709">
    <property type="entry name" value="Autotransporte_beta_dom_sf"/>
</dbReference>
<evidence type="ECO:0000313" key="4">
    <source>
        <dbReference type="Proteomes" id="UP001149607"/>
    </source>
</evidence>
<dbReference type="Proteomes" id="UP001149607">
    <property type="component" value="Chromosome"/>
</dbReference>
<organism evidence="2">
    <name type="scientific">Neisseria leonii</name>
    <dbReference type="NCBI Taxonomy" id="2995413"/>
    <lineage>
        <taxon>Bacteria</taxon>
        <taxon>Pseudomonadati</taxon>
        <taxon>Pseudomonadota</taxon>
        <taxon>Betaproteobacteria</taxon>
        <taxon>Neisseriales</taxon>
        <taxon>Neisseriaceae</taxon>
        <taxon>Neisseria</taxon>
    </lineage>
</organism>
<keyword evidence="4" id="KW-1185">Reference proteome</keyword>
<dbReference type="RefSeq" id="WP_274584071.1">
    <property type="nucleotide sequence ID" value="NZ_CP146598.1"/>
</dbReference>
<name>A0A9X4I9V3_9NEIS</name>
<keyword evidence="1" id="KW-0732">Signal</keyword>
<sequence length="197" mass="20831">MKNILIPALLAASLCAASAAHALSLTADYAHNNGKAGSVKAKLNGAGIGISSDPDAANGFYGRFDIMREGKIKANYLELQGGYQRNLYSSQNVYLLGKIGVGYGRLSIKDAKNDNNFITLPVGLEAGYKVNGQFSLYAGAGYKWAFDTTDNTTCRSGKTTDSTGRGTCSKNGGIAFYNDKVGNVRGATANIGLRYNF</sequence>
<feature type="chain" id="PRO_5042786884" evidence="1">
    <location>
        <begin position="23"/>
        <end position="197"/>
    </location>
</feature>
<dbReference type="SUPFAM" id="SSF103515">
    <property type="entry name" value="Autotransporter"/>
    <property type="match status" value="1"/>
</dbReference>
<dbReference type="EMBL" id="CP146598">
    <property type="protein sequence ID" value="WWY03146.1"/>
    <property type="molecule type" value="Genomic_DNA"/>
</dbReference>
<dbReference type="EMBL" id="JAPQFL010000001">
    <property type="protein sequence ID" value="MDD9326724.1"/>
    <property type="molecule type" value="Genomic_DNA"/>
</dbReference>
<accession>A0A9X4I9V3</accession>
<evidence type="ECO:0000256" key="1">
    <source>
        <dbReference type="SAM" id="SignalP"/>
    </source>
</evidence>
<reference evidence="3" key="2">
    <citation type="submission" date="2024-02" db="EMBL/GenBank/DDBJ databases">
        <title>Neisseria leonii sp. nov.</title>
        <authorList>
            <person name="Boutroux M."/>
            <person name="Favre-Rochex S."/>
            <person name="Gorgette O."/>
            <person name="Touak G."/>
            <person name="Muhle E."/>
            <person name="Chesneau O."/>
            <person name="Clermont D."/>
            <person name="Rahi P."/>
        </authorList>
    </citation>
    <scope>NUCLEOTIDE SEQUENCE</scope>
    <source>
        <strain evidence="3">51.81</strain>
    </source>
</reference>
<evidence type="ECO:0000313" key="2">
    <source>
        <dbReference type="EMBL" id="MDD9326724.1"/>
    </source>
</evidence>
<reference evidence="2" key="1">
    <citation type="submission" date="2022-10" db="EMBL/GenBank/DDBJ databases">
        <authorList>
            <person name="Boutroux M."/>
        </authorList>
    </citation>
    <scope>NUCLEOTIDE SEQUENCE</scope>
    <source>
        <strain evidence="2">51.81</strain>
    </source>
</reference>
<gene>
    <name evidence="2" type="ORF">ORY91_000091</name>
    <name evidence="3" type="ORF">V9W64_10770</name>
</gene>
<feature type="signal peptide" evidence="1">
    <location>
        <begin position="1"/>
        <end position="22"/>
    </location>
</feature>
<protein>
    <submittedName>
        <fullName evidence="2">Porin family protein</fullName>
    </submittedName>
</protein>
<proteinExistence type="predicted"/>
<dbReference type="AlphaFoldDB" id="A0A9X4I9V3"/>
<evidence type="ECO:0000313" key="3">
    <source>
        <dbReference type="EMBL" id="WWY03146.1"/>
    </source>
</evidence>